<dbReference type="Proteomes" id="UP000016660">
    <property type="component" value="Unassembled WGS sequence"/>
</dbReference>
<comment type="caution">
    <text evidence="1">The sequence shown here is derived from an EMBL/GenBank/DDBJ whole genome shotgun (WGS) entry which is preliminary data.</text>
</comment>
<accession>A0ABP2Y988</accession>
<sequence length="65" mass="7594">MTELSLRACSFHFQSAKILKTFFISKPRLVFLLFTPYYKGKYSILFSNKKSEIAILKIEKTNKNA</sequence>
<proteinExistence type="predicted"/>
<dbReference type="EMBL" id="AWUY01000065">
    <property type="protein sequence ID" value="ERJ78774.1"/>
    <property type="molecule type" value="Genomic_DNA"/>
</dbReference>
<evidence type="ECO:0000313" key="1">
    <source>
        <dbReference type="EMBL" id="ERJ78774.1"/>
    </source>
</evidence>
<keyword evidence="2" id="KW-1185">Reference proteome</keyword>
<evidence type="ECO:0000313" key="2">
    <source>
        <dbReference type="Proteomes" id="UP000016660"/>
    </source>
</evidence>
<protein>
    <submittedName>
        <fullName evidence="1">Uncharacterized protein</fullName>
    </submittedName>
</protein>
<gene>
    <name evidence="1" type="ORF">HMPREF0653_00777</name>
</gene>
<name>A0ABP2Y988_9BACT</name>
<organism evidence="1 2">
    <name type="scientific">Prevotella disiens JCM 6334 = ATCC 29426</name>
    <dbReference type="NCBI Taxonomy" id="1235811"/>
    <lineage>
        <taxon>Bacteria</taxon>
        <taxon>Pseudomonadati</taxon>
        <taxon>Bacteroidota</taxon>
        <taxon>Bacteroidia</taxon>
        <taxon>Bacteroidales</taxon>
        <taxon>Prevotellaceae</taxon>
        <taxon>Prevotella</taxon>
    </lineage>
</organism>
<reference evidence="1 2" key="1">
    <citation type="submission" date="2013-06" db="EMBL/GenBank/DDBJ databases">
        <authorList>
            <person name="Weinstock G."/>
            <person name="Sodergren E."/>
            <person name="Lobos E.A."/>
            <person name="Fulton L."/>
            <person name="Fulton R."/>
            <person name="Courtney L."/>
            <person name="Fronick C."/>
            <person name="O'Laughlin M."/>
            <person name="Godfrey J."/>
            <person name="Wilson R.M."/>
            <person name="Miner T."/>
            <person name="Farmer C."/>
            <person name="Delehaunty K."/>
            <person name="Cordes M."/>
            <person name="Minx P."/>
            <person name="Tomlinson C."/>
            <person name="Chen J."/>
            <person name="Wollam A."/>
            <person name="Pepin K.H."/>
            <person name="Bhonagiri V."/>
            <person name="Zhang X."/>
            <person name="Warren W."/>
            <person name="Mitreva M."/>
            <person name="Mardis E.R."/>
            <person name="Wilson R.K."/>
        </authorList>
    </citation>
    <scope>NUCLEOTIDE SEQUENCE [LARGE SCALE GENOMIC DNA]</scope>
    <source>
        <strain evidence="1 2">ATCC 29426</strain>
    </source>
</reference>